<evidence type="ECO:0000313" key="8">
    <source>
        <dbReference type="Proteomes" id="UP000623842"/>
    </source>
</evidence>
<dbReference type="Proteomes" id="UP000623842">
    <property type="component" value="Unassembled WGS sequence"/>
</dbReference>
<evidence type="ECO:0000256" key="1">
    <source>
        <dbReference type="ARBA" id="ARBA00006594"/>
    </source>
</evidence>
<accession>A0A919BRN2</accession>
<name>A0A919BRN2_9GAMM</name>
<proteinExistence type="inferred from homology"/>
<dbReference type="Gene3D" id="1.10.1020.10">
    <property type="entry name" value="Adenine-specific Methyltransferase, Domain 2"/>
    <property type="match status" value="1"/>
</dbReference>
<dbReference type="NCBIfam" id="TIGR00571">
    <property type="entry name" value="dam"/>
    <property type="match status" value="1"/>
</dbReference>
<evidence type="ECO:0000313" key="7">
    <source>
        <dbReference type="EMBL" id="GHG07026.1"/>
    </source>
</evidence>
<dbReference type="EMBL" id="BNCK01000014">
    <property type="protein sequence ID" value="GHG07026.1"/>
    <property type="molecule type" value="Genomic_DNA"/>
</dbReference>
<dbReference type="PIRSF" id="PIRSF000398">
    <property type="entry name" value="M_m6A_EcoRV"/>
    <property type="match status" value="1"/>
</dbReference>
<dbReference type="PRINTS" id="PR00505">
    <property type="entry name" value="D12N6MTFRASE"/>
</dbReference>
<dbReference type="GO" id="GO:0006298">
    <property type="term" value="P:mismatch repair"/>
    <property type="evidence" value="ECO:0007669"/>
    <property type="project" value="TreeGrafter"/>
</dbReference>
<reference evidence="7" key="2">
    <citation type="submission" date="2020-09" db="EMBL/GenBank/DDBJ databases">
        <authorList>
            <person name="Sun Q."/>
            <person name="Kim S."/>
        </authorList>
    </citation>
    <scope>NUCLEOTIDE SEQUENCE</scope>
    <source>
        <strain evidence="7">KCTC 42731</strain>
    </source>
</reference>
<evidence type="ECO:0000256" key="4">
    <source>
        <dbReference type="ARBA" id="ARBA00022679"/>
    </source>
</evidence>
<dbReference type="EC" id="2.1.1.72" evidence="2"/>
<dbReference type="Gene3D" id="3.40.50.150">
    <property type="entry name" value="Vaccinia Virus protein VP39"/>
    <property type="match status" value="1"/>
</dbReference>
<dbReference type="GO" id="GO:1904047">
    <property type="term" value="F:S-adenosyl-L-methionine binding"/>
    <property type="evidence" value="ECO:0007669"/>
    <property type="project" value="TreeGrafter"/>
</dbReference>
<dbReference type="PANTHER" id="PTHR30481:SF3">
    <property type="entry name" value="DNA ADENINE METHYLASE"/>
    <property type="match status" value="1"/>
</dbReference>
<dbReference type="RefSeq" id="WP_189774605.1">
    <property type="nucleotide sequence ID" value="NZ_BNCK01000014.1"/>
</dbReference>
<dbReference type="GO" id="GO:0009007">
    <property type="term" value="F:site-specific DNA-methyltransferase (adenine-specific) activity"/>
    <property type="evidence" value="ECO:0007669"/>
    <property type="project" value="UniProtKB-EC"/>
</dbReference>
<comment type="similarity">
    <text evidence="1">Belongs to the N(4)/N(6)-methyltransferase family.</text>
</comment>
<evidence type="ECO:0000256" key="3">
    <source>
        <dbReference type="ARBA" id="ARBA00022603"/>
    </source>
</evidence>
<organism evidence="7 8">
    <name type="scientific">Thalassotalea marina</name>
    <dbReference type="NCBI Taxonomy" id="1673741"/>
    <lineage>
        <taxon>Bacteria</taxon>
        <taxon>Pseudomonadati</taxon>
        <taxon>Pseudomonadota</taxon>
        <taxon>Gammaproteobacteria</taxon>
        <taxon>Alteromonadales</taxon>
        <taxon>Colwelliaceae</taxon>
        <taxon>Thalassotalea</taxon>
    </lineage>
</organism>
<evidence type="ECO:0000256" key="5">
    <source>
        <dbReference type="ARBA" id="ARBA00022691"/>
    </source>
</evidence>
<evidence type="ECO:0000256" key="2">
    <source>
        <dbReference type="ARBA" id="ARBA00011900"/>
    </source>
</evidence>
<comment type="caution">
    <text evidence="7">The sequence shown here is derived from an EMBL/GenBank/DDBJ whole genome shotgun (WGS) entry which is preliminary data.</text>
</comment>
<reference evidence="7" key="1">
    <citation type="journal article" date="2014" name="Int. J. Syst. Evol. Microbiol.">
        <title>Complete genome sequence of Corynebacterium casei LMG S-19264T (=DSM 44701T), isolated from a smear-ripened cheese.</title>
        <authorList>
            <consortium name="US DOE Joint Genome Institute (JGI-PGF)"/>
            <person name="Walter F."/>
            <person name="Albersmeier A."/>
            <person name="Kalinowski J."/>
            <person name="Ruckert C."/>
        </authorList>
    </citation>
    <scope>NUCLEOTIDE SEQUENCE</scope>
    <source>
        <strain evidence="7">KCTC 42731</strain>
    </source>
</reference>
<keyword evidence="4" id="KW-0808">Transferase</keyword>
<dbReference type="GO" id="GO:0009307">
    <property type="term" value="P:DNA restriction-modification system"/>
    <property type="evidence" value="ECO:0007669"/>
    <property type="project" value="InterPro"/>
</dbReference>
<dbReference type="GO" id="GO:0043565">
    <property type="term" value="F:sequence-specific DNA binding"/>
    <property type="evidence" value="ECO:0007669"/>
    <property type="project" value="TreeGrafter"/>
</dbReference>
<keyword evidence="8" id="KW-1185">Reference proteome</keyword>
<dbReference type="InterPro" id="IPR029063">
    <property type="entry name" value="SAM-dependent_MTases_sf"/>
</dbReference>
<keyword evidence="3 7" id="KW-0489">Methyltransferase</keyword>
<dbReference type="PANTHER" id="PTHR30481">
    <property type="entry name" value="DNA ADENINE METHYLASE"/>
    <property type="match status" value="1"/>
</dbReference>
<dbReference type="GO" id="GO:0032259">
    <property type="term" value="P:methylation"/>
    <property type="evidence" value="ECO:0007669"/>
    <property type="project" value="UniProtKB-KW"/>
</dbReference>
<sequence length="267" mass="30851">MFLKYPGSKKKRVKEISTYLSGGFRLVDPFVGSGAIFMGTDYEQYLLCDINKDVIDLYKYVQRDVDGLITGLENIFIPENNTAKVYYRFRDKFNNSTDAKYRSILFIWLNQTSYNGLIRYSKRSGFNVPFGNMKNPRINIDHILRFANKSQEKNVTFKHQDFRETFTEINRLDHVTLDPPYSPLEKQKTNFTTYAGNTFSNKDHDELAALAKTSAKAGSKVIVFDHDTADVRKRYRGHELKVTQVTRSISASAIKRNKAPELLIQLK</sequence>
<protein>
    <recommendedName>
        <fullName evidence="2">site-specific DNA-methyltransferase (adenine-specific)</fullName>
        <ecNumber evidence="2">2.1.1.72</ecNumber>
    </recommendedName>
</protein>
<dbReference type="SUPFAM" id="SSF53335">
    <property type="entry name" value="S-adenosyl-L-methionine-dependent methyltransferases"/>
    <property type="match status" value="1"/>
</dbReference>
<dbReference type="AlphaFoldDB" id="A0A919BRN2"/>
<dbReference type="Pfam" id="PF02086">
    <property type="entry name" value="MethyltransfD12"/>
    <property type="match status" value="1"/>
</dbReference>
<gene>
    <name evidence="7" type="primary">dam</name>
    <name evidence="7" type="ORF">GCM10017161_40810</name>
</gene>
<dbReference type="InterPro" id="IPR012327">
    <property type="entry name" value="MeTrfase_D12"/>
</dbReference>
<dbReference type="InterPro" id="IPR012263">
    <property type="entry name" value="M_m6A_EcoRV"/>
</dbReference>
<dbReference type="InterPro" id="IPR023095">
    <property type="entry name" value="Ade_MeTrfase_dom_2"/>
</dbReference>
<evidence type="ECO:0000256" key="6">
    <source>
        <dbReference type="ARBA" id="ARBA00047942"/>
    </source>
</evidence>
<keyword evidence="5" id="KW-0949">S-adenosyl-L-methionine</keyword>
<comment type="catalytic activity">
    <reaction evidence="6">
        <text>a 2'-deoxyadenosine in DNA + S-adenosyl-L-methionine = an N(6)-methyl-2'-deoxyadenosine in DNA + S-adenosyl-L-homocysteine + H(+)</text>
        <dbReference type="Rhea" id="RHEA:15197"/>
        <dbReference type="Rhea" id="RHEA-COMP:12418"/>
        <dbReference type="Rhea" id="RHEA-COMP:12419"/>
        <dbReference type="ChEBI" id="CHEBI:15378"/>
        <dbReference type="ChEBI" id="CHEBI:57856"/>
        <dbReference type="ChEBI" id="CHEBI:59789"/>
        <dbReference type="ChEBI" id="CHEBI:90615"/>
        <dbReference type="ChEBI" id="CHEBI:90616"/>
        <dbReference type="EC" id="2.1.1.72"/>
    </reaction>
</comment>